<name>A0A7J0EM99_9ERIC</name>
<evidence type="ECO:0000313" key="1">
    <source>
        <dbReference type="EMBL" id="GFY87601.1"/>
    </source>
</evidence>
<dbReference type="EMBL" id="BJWL01000005">
    <property type="protein sequence ID" value="GFY87601.1"/>
    <property type="molecule type" value="Genomic_DNA"/>
</dbReference>
<proteinExistence type="predicted"/>
<keyword evidence="2" id="KW-1185">Reference proteome</keyword>
<organism evidence="1 2">
    <name type="scientific">Actinidia rufa</name>
    <dbReference type="NCBI Taxonomy" id="165716"/>
    <lineage>
        <taxon>Eukaryota</taxon>
        <taxon>Viridiplantae</taxon>
        <taxon>Streptophyta</taxon>
        <taxon>Embryophyta</taxon>
        <taxon>Tracheophyta</taxon>
        <taxon>Spermatophyta</taxon>
        <taxon>Magnoliopsida</taxon>
        <taxon>eudicotyledons</taxon>
        <taxon>Gunneridae</taxon>
        <taxon>Pentapetalae</taxon>
        <taxon>asterids</taxon>
        <taxon>Ericales</taxon>
        <taxon>Actinidiaceae</taxon>
        <taxon>Actinidia</taxon>
    </lineage>
</organism>
<accession>A0A7J0EM99</accession>
<dbReference type="Proteomes" id="UP000585474">
    <property type="component" value="Unassembled WGS sequence"/>
</dbReference>
<protein>
    <submittedName>
        <fullName evidence="1">Uncharacterized protein</fullName>
    </submittedName>
</protein>
<sequence length="184" mass="20178">MSHVSEIDETHARFMHAIASNLPTNHLIVPEPHETRLPVGKPISRITLCMSNAHLGVAPPPFQLWSHAVDNDPSNDEAPPPLAATDILYTSTAPPPAASTATSDSKIVDAIAVLFTYMNVIHKDLIEALDWCMSGLISSWSIKPMTLLAFVTCFQPYLLDILSLSLKLMISLIVFDIDDFGLYL</sequence>
<dbReference type="AlphaFoldDB" id="A0A7J0EM99"/>
<gene>
    <name evidence="1" type="ORF">Acr_05g0012400</name>
</gene>
<evidence type="ECO:0000313" key="2">
    <source>
        <dbReference type="Proteomes" id="UP000585474"/>
    </source>
</evidence>
<comment type="caution">
    <text evidence="1">The sequence shown here is derived from an EMBL/GenBank/DDBJ whole genome shotgun (WGS) entry which is preliminary data.</text>
</comment>
<reference evidence="1 2" key="1">
    <citation type="submission" date="2019-07" db="EMBL/GenBank/DDBJ databases">
        <title>De Novo Assembly of kiwifruit Actinidia rufa.</title>
        <authorList>
            <person name="Sugita-Konishi S."/>
            <person name="Sato K."/>
            <person name="Mori E."/>
            <person name="Abe Y."/>
            <person name="Kisaki G."/>
            <person name="Hamano K."/>
            <person name="Suezawa K."/>
            <person name="Otani M."/>
            <person name="Fukuda T."/>
            <person name="Manabe T."/>
            <person name="Gomi K."/>
            <person name="Tabuchi M."/>
            <person name="Akimitsu K."/>
            <person name="Kataoka I."/>
        </authorList>
    </citation>
    <scope>NUCLEOTIDE SEQUENCE [LARGE SCALE GENOMIC DNA]</scope>
    <source>
        <strain evidence="2">cv. Fuchu</strain>
    </source>
</reference>